<keyword evidence="6" id="KW-0812">Transmembrane</keyword>
<evidence type="ECO:0000256" key="3">
    <source>
        <dbReference type="ARBA" id="ARBA00012528"/>
    </source>
</evidence>
<comment type="caution">
    <text evidence="8">The sequence shown here is derived from an EMBL/GenBank/DDBJ whole genome shotgun (WGS) entry which is preliminary data.</text>
</comment>
<dbReference type="PANTHER" id="PTHR45138:SF9">
    <property type="entry name" value="DIGUANYLATE CYCLASE DGCM-RELATED"/>
    <property type="match status" value="1"/>
</dbReference>
<comment type="catalytic activity">
    <reaction evidence="5">
        <text>2 GTP = 3',3'-c-di-GMP + 2 diphosphate</text>
        <dbReference type="Rhea" id="RHEA:24898"/>
        <dbReference type="ChEBI" id="CHEBI:33019"/>
        <dbReference type="ChEBI" id="CHEBI:37565"/>
        <dbReference type="ChEBI" id="CHEBI:58805"/>
        <dbReference type="EC" id="2.7.7.65"/>
    </reaction>
</comment>
<reference evidence="8 9" key="1">
    <citation type="submission" date="2018-06" db="EMBL/GenBank/DDBJ databases">
        <authorList>
            <consortium name="Pathogen Informatics"/>
            <person name="Doyle S."/>
        </authorList>
    </citation>
    <scope>NUCLEOTIDE SEQUENCE [LARGE SCALE GENOMIC DNA]</scope>
    <source>
        <strain evidence="8 9">NCTC11685</strain>
    </source>
</reference>
<dbReference type="InterPro" id="IPR029787">
    <property type="entry name" value="Nucleotide_cyclase"/>
</dbReference>
<dbReference type="AlphaFoldDB" id="A0A7H4PR97"/>
<dbReference type="Gene3D" id="3.30.70.270">
    <property type="match status" value="1"/>
</dbReference>
<accession>A0A7H4PR97</accession>
<comment type="cofactor">
    <cofactor evidence="1">
        <name>Mg(2+)</name>
        <dbReference type="ChEBI" id="CHEBI:18420"/>
    </cofactor>
</comment>
<dbReference type="InterPro" id="IPR043128">
    <property type="entry name" value="Rev_trsase/Diguanyl_cyclase"/>
</dbReference>
<evidence type="ECO:0000256" key="2">
    <source>
        <dbReference type="ARBA" id="ARBA00004665"/>
    </source>
</evidence>
<dbReference type="InterPro" id="IPR000160">
    <property type="entry name" value="GGDEF_dom"/>
</dbReference>
<keyword evidence="4" id="KW-0342">GTP-binding</keyword>
<dbReference type="GO" id="GO:0005525">
    <property type="term" value="F:GTP binding"/>
    <property type="evidence" value="ECO:0007669"/>
    <property type="project" value="UniProtKB-KW"/>
</dbReference>
<keyword evidence="4" id="KW-0547">Nucleotide-binding</keyword>
<evidence type="ECO:0000259" key="7">
    <source>
        <dbReference type="PROSITE" id="PS50887"/>
    </source>
</evidence>
<sequence length="260" mass="28717">MVPFFLRGISIFFGYAHMKNTDWNVFVYSHADNVTTILINYAKNVLVLLIVIIVVFSVASYFIASQISIPLENLAISTNAKDIESSLTYIKGINAWYAEADRLKKALLTNVKVMMKRVNTLNEVAVKDPLTGVNNRLGFSNKTKDYTQGSGASIIAIDVDFSKKINDFFGHGVGDEVLISLAHVINSCCRSEDIVCRFGGEEFVIFLPNTSVVTAERIAERIRSVIESTVFTNDLRVTISAGVATQTDPLSGIDFLLKKC</sequence>
<feature type="domain" description="GGDEF" evidence="7">
    <location>
        <begin position="150"/>
        <end position="260"/>
    </location>
</feature>
<comment type="pathway">
    <text evidence="2">Purine metabolism; 3',5'-cyclic di-GMP biosynthesis.</text>
</comment>
<dbReference type="CDD" id="cd01949">
    <property type="entry name" value="GGDEF"/>
    <property type="match status" value="1"/>
</dbReference>
<name>A0A7H4PR97_9ENTR</name>
<dbReference type="GO" id="GO:0052621">
    <property type="term" value="F:diguanylate cyclase activity"/>
    <property type="evidence" value="ECO:0007669"/>
    <property type="project" value="UniProtKB-EC"/>
</dbReference>
<dbReference type="Pfam" id="PF00990">
    <property type="entry name" value="GGDEF"/>
    <property type="match status" value="1"/>
</dbReference>
<gene>
    <name evidence="8" type="primary">pleD_2</name>
    <name evidence="8" type="ORF">NCTC11685_08290</name>
</gene>
<evidence type="ECO:0000256" key="1">
    <source>
        <dbReference type="ARBA" id="ARBA00001946"/>
    </source>
</evidence>
<protein>
    <recommendedName>
        <fullName evidence="3">diguanylate cyclase</fullName>
        <ecNumber evidence="3">2.7.7.65</ecNumber>
    </recommendedName>
</protein>
<evidence type="ECO:0000313" key="9">
    <source>
        <dbReference type="Proteomes" id="UP000254863"/>
    </source>
</evidence>
<dbReference type="EC" id="2.7.7.65" evidence="3"/>
<keyword evidence="6" id="KW-0472">Membrane</keyword>
<dbReference type="EMBL" id="UGMS01000008">
    <property type="protein sequence ID" value="STW80920.1"/>
    <property type="molecule type" value="Genomic_DNA"/>
</dbReference>
<keyword evidence="6" id="KW-1133">Transmembrane helix</keyword>
<dbReference type="SMART" id="SM00267">
    <property type="entry name" value="GGDEF"/>
    <property type="match status" value="1"/>
</dbReference>
<dbReference type="PROSITE" id="PS50887">
    <property type="entry name" value="GGDEF"/>
    <property type="match status" value="1"/>
</dbReference>
<dbReference type="Proteomes" id="UP000254863">
    <property type="component" value="Unassembled WGS sequence"/>
</dbReference>
<evidence type="ECO:0000256" key="5">
    <source>
        <dbReference type="ARBA" id="ARBA00034247"/>
    </source>
</evidence>
<evidence type="ECO:0000256" key="4">
    <source>
        <dbReference type="ARBA" id="ARBA00023134"/>
    </source>
</evidence>
<feature type="transmembrane region" description="Helical" evidence="6">
    <location>
        <begin position="45"/>
        <end position="64"/>
    </location>
</feature>
<dbReference type="SUPFAM" id="SSF55073">
    <property type="entry name" value="Nucleotide cyclase"/>
    <property type="match status" value="1"/>
</dbReference>
<proteinExistence type="predicted"/>
<evidence type="ECO:0000256" key="6">
    <source>
        <dbReference type="SAM" id="Phobius"/>
    </source>
</evidence>
<dbReference type="PANTHER" id="PTHR45138">
    <property type="entry name" value="REGULATORY COMPONENTS OF SENSORY TRANSDUCTION SYSTEM"/>
    <property type="match status" value="1"/>
</dbReference>
<dbReference type="NCBIfam" id="TIGR00254">
    <property type="entry name" value="GGDEF"/>
    <property type="match status" value="1"/>
</dbReference>
<organism evidence="8 9">
    <name type="scientific">Klebsiella michiganensis</name>
    <dbReference type="NCBI Taxonomy" id="1134687"/>
    <lineage>
        <taxon>Bacteria</taxon>
        <taxon>Pseudomonadati</taxon>
        <taxon>Pseudomonadota</taxon>
        <taxon>Gammaproteobacteria</taxon>
        <taxon>Enterobacterales</taxon>
        <taxon>Enterobacteriaceae</taxon>
        <taxon>Klebsiella/Raoultella group</taxon>
        <taxon>Klebsiella</taxon>
    </lineage>
</organism>
<dbReference type="InterPro" id="IPR050469">
    <property type="entry name" value="Diguanylate_Cyclase"/>
</dbReference>
<evidence type="ECO:0000313" key="8">
    <source>
        <dbReference type="EMBL" id="STW80920.1"/>
    </source>
</evidence>